<protein>
    <submittedName>
        <fullName evidence="1">Uncharacterized protein</fullName>
    </submittedName>
</protein>
<dbReference type="AlphaFoldDB" id="A0A0E9XPG9"/>
<proteinExistence type="predicted"/>
<organism evidence="1">
    <name type="scientific">Anguilla anguilla</name>
    <name type="common">European freshwater eel</name>
    <name type="synonym">Muraena anguilla</name>
    <dbReference type="NCBI Taxonomy" id="7936"/>
    <lineage>
        <taxon>Eukaryota</taxon>
        <taxon>Metazoa</taxon>
        <taxon>Chordata</taxon>
        <taxon>Craniata</taxon>
        <taxon>Vertebrata</taxon>
        <taxon>Euteleostomi</taxon>
        <taxon>Actinopterygii</taxon>
        <taxon>Neopterygii</taxon>
        <taxon>Teleostei</taxon>
        <taxon>Anguilliformes</taxon>
        <taxon>Anguillidae</taxon>
        <taxon>Anguilla</taxon>
    </lineage>
</organism>
<accession>A0A0E9XPG9</accession>
<sequence>MSLYVSVSVLTSTGSEMVETERRGIQIVTSPYTIHFKKTPILF</sequence>
<name>A0A0E9XPG9_ANGAN</name>
<reference evidence="1" key="2">
    <citation type="journal article" date="2015" name="Fish Shellfish Immunol.">
        <title>Early steps in the European eel (Anguilla anguilla)-Vibrio vulnificus interaction in the gills: Role of the RtxA13 toxin.</title>
        <authorList>
            <person name="Callol A."/>
            <person name="Pajuelo D."/>
            <person name="Ebbesson L."/>
            <person name="Teles M."/>
            <person name="MacKenzie S."/>
            <person name="Amaro C."/>
        </authorList>
    </citation>
    <scope>NUCLEOTIDE SEQUENCE</scope>
</reference>
<dbReference type="Gene3D" id="2.60.40.10">
    <property type="entry name" value="Immunoglobulins"/>
    <property type="match status" value="1"/>
</dbReference>
<evidence type="ECO:0000313" key="1">
    <source>
        <dbReference type="EMBL" id="JAI04297.1"/>
    </source>
</evidence>
<reference evidence="1" key="1">
    <citation type="submission" date="2014-11" db="EMBL/GenBank/DDBJ databases">
        <authorList>
            <person name="Amaro Gonzalez C."/>
        </authorList>
    </citation>
    <scope>NUCLEOTIDE SEQUENCE</scope>
</reference>
<dbReference type="Gene3D" id="2.60.40.1940">
    <property type="match status" value="1"/>
</dbReference>
<dbReference type="InterPro" id="IPR013783">
    <property type="entry name" value="Ig-like_fold"/>
</dbReference>
<dbReference type="EMBL" id="GBXM01004281">
    <property type="protein sequence ID" value="JAI04297.1"/>
    <property type="molecule type" value="Transcribed_RNA"/>
</dbReference>